<dbReference type="GO" id="GO:0005829">
    <property type="term" value="C:cytosol"/>
    <property type="evidence" value="ECO:0007669"/>
    <property type="project" value="TreeGrafter"/>
</dbReference>
<dbReference type="InterPro" id="IPR029039">
    <property type="entry name" value="Flavoprotein-like_sf"/>
</dbReference>
<name>A0A921DYW7_9HYPH</name>
<dbReference type="InterPro" id="IPR005025">
    <property type="entry name" value="FMN_Rdtase-like_dom"/>
</dbReference>
<evidence type="ECO:0000313" key="2">
    <source>
        <dbReference type="EMBL" id="HJE22155.1"/>
    </source>
</evidence>
<evidence type="ECO:0000313" key="3">
    <source>
        <dbReference type="Proteomes" id="UP000742631"/>
    </source>
</evidence>
<protein>
    <submittedName>
        <fullName evidence="2">NAD(P)H-dependent oxidoreductase</fullName>
    </submittedName>
</protein>
<accession>A0A921DYW7</accession>
<gene>
    <name evidence="2" type="ORF">K8W01_00655</name>
</gene>
<dbReference type="AlphaFoldDB" id="A0A921DYW7"/>
<feature type="domain" description="NADPH-dependent FMN reductase-like" evidence="1">
    <location>
        <begin position="5"/>
        <end position="145"/>
    </location>
</feature>
<reference evidence="2" key="1">
    <citation type="journal article" date="2021" name="PeerJ">
        <title>Extensive microbial diversity within the chicken gut microbiome revealed by metagenomics and culture.</title>
        <authorList>
            <person name="Gilroy R."/>
            <person name="Ravi A."/>
            <person name="Getino M."/>
            <person name="Pursley I."/>
            <person name="Horton D.L."/>
            <person name="Alikhan N.F."/>
            <person name="Baker D."/>
            <person name="Gharbi K."/>
            <person name="Hall N."/>
            <person name="Watson M."/>
            <person name="Adriaenssens E.M."/>
            <person name="Foster-Nyarko E."/>
            <person name="Jarju S."/>
            <person name="Secka A."/>
            <person name="Antonio M."/>
            <person name="Oren A."/>
            <person name="Chaudhuri R.R."/>
            <person name="La Ragione R."/>
            <person name="Hildebrand F."/>
            <person name="Pallen M.J."/>
        </authorList>
    </citation>
    <scope>NUCLEOTIDE SEQUENCE</scope>
    <source>
        <strain evidence="2">316</strain>
    </source>
</reference>
<dbReference type="EMBL" id="DYYG01000003">
    <property type="protein sequence ID" value="HJE22155.1"/>
    <property type="molecule type" value="Genomic_DNA"/>
</dbReference>
<dbReference type="PANTHER" id="PTHR30543">
    <property type="entry name" value="CHROMATE REDUCTASE"/>
    <property type="match status" value="1"/>
</dbReference>
<dbReference type="InterPro" id="IPR050712">
    <property type="entry name" value="NAD(P)H-dep_reductase"/>
</dbReference>
<dbReference type="GO" id="GO:0010181">
    <property type="term" value="F:FMN binding"/>
    <property type="evidence" value="ECO:0007669"/>
    <property type="project" value="TreeGrafter"/>
</dbReference>
<sequence>MPLTIPVILGTVRSERQGIRAARFLVARLEARGHVAPLVDPAELQLPLIDRMYKEYPKGEAPEPLERLASLFRGADAFVVVSAEYNHSIPPALSNTLDHFLEEYFWRPSAICCYSAGQYGGVRAAMQLRAMLAELGTPSISSLLPIPRIHKALNEAGEPAEDWLGRAAQKFLDELIWYAEALKAKRAEGGTPY</sequence>
<dbReference type="PANTHER" id="PTHR30543:SF21">
    <property type="entry name" value="NAD(P)H-DEPENDENT FMN REDUCTASE LOT6"/>
    <property type="match status" value="1"/>
</dbReference>
<dbReference type="Gene3D" id="3.40.50.360">
    <property type="match status" value="1"/>
</dbReference>
<dbReference type="Proteomes" id="UP000742631">
    <property type="component" value="Unassembled WGS sequence"/>
</dbReference>
<proteinExistence type="predicted"/>
<reference evidence="2" key="2">
    <citation type="submission" date="2021-09" db="EMBL/GenBank/DDBJ databases">
        <authorList>
            <person name="Gilroy R."/>
        </authorList>
    </citation>
    <scope>NUCLEOTIDE SEQUENCE</scope>
    <source>
        <strain evidence="2">316</strain>
    </source>
</reference>
<organism evidence="2 3">
    <name type="scientific">Methylorubrum populi</name>
    <dbReference type="NCBI Taxonomy" id="223967"/>
    <lineage>
        <taxon>Bacteria</taxon>
        <taxon>Pseudomonadati</taxon>
        <taxon>Pseudomonadota</taxon>
        <taxon>Alphaproteobacteria</taxon>
        <taxon>Hyphomicrobiales</taxon>
        <taxon>Methylobacteriaceae</taxon>
        <taxon>Methylorubrum</taxon>
    </lineage>
</organism>
<evidence type="ECO:0000259" key="1">
    <source>
        <dbReference type="Pfam" id="PF03358"/>
    </source>
</evidence>
<comment type="caution">
    <text evidence="2">The sequence shown here is derived from an EMBL/GenBank/DDBJ whole genome shotgun (WGS) entry which is preliminary data.</text>
</comment>
<dbReference type="Pfam" id="PF03358">
    <property type="entry name" value="FMN_red"/>
    <property type="match status" value="1"/>
</dbReference>
<dbReference type="SUPFAM" id="SSF52218">
    <property type="entry name" value="Flavoproteins"/>
    <property type="match status" value="1"/>
</dbReference>
<dbReference type="GO" id="GO:0016491">
    <property type="term" value="F:oxidoreductase activity"/>
    <property type="evidence" value="ECO:0007669"/>
    <property type="project" value="InterPro"/>
</dbReference>